<comment type="caution">
    <text evidence="2">The sequence shown here is derived from an EMBL/GenBank/DDBJ whole genome shotgun (WGS) entry which is preliminary data.</text>
</comment>
<sequence>MFMNYLSDSPPPYSEVTKSPSSKHISQFPITLPIKQQVSTGNTLPLEAKKVEKVQSHVPSFSPLNSNNSSNVDIIHSLVRNVKSELEEQASSYKSVTSKISEINNLLEDLNLSSGNINTFPSLLSNAQNPAAESTTSYQSYSKSIPSLDQALHKDKDKDSLNDFNSEPEITHFPSAHQLSTSSENKSLENSDWYTKLSGMINNLVDDVDSALVTSPKNDNTLSLNLNSNQDTSSVSRSNSLSHDFLSDNGPSQINFVSPIINNQTFSSSLRITPTRNRRKTMPVFNPLDNQNLKQNKTHFKSTSFNYTEKKPIAHSIDSCSDFEADYEDNFISLDLPSKKSQRKPKTRFRKIKLSPVVINDFSRQSCFLNLDFPSDSSCTSCS</sequence>
<dbReference type="Proteomes" id="UP000245609">
    <property type="component" value="Unassembled WGS sequence"/>
</dbReference>
<proteinExistence type="predicted"/>
<dbReference type="AlphaFoldDB" id="A0A2T9Z7H9"/>
<feature type="non-terminal residue" evidence="2">
    <location>
        <position position="383"/>
    </location>
</feature>
<dbReference type="EMBL" id="MBFS01001937">
    <property type="protein sequence ID" value="PVV00502.1"/>
    <property type="molecule type" value="Genomic_DNA"/>
</dbReference>
<feature type="region of interest" description="Disordered" evidence="1">
    <location>
        <begin position="157"/>
        <end position="187"/>
    </location>
</feature>
<evidence type="ECO:0000256" key="1">
    <source>
        <dbReference type="SAM" id="MobiDB-lite"/>
    </source>
</evidence>
<evidence type="ECO:0000313" key="2">
    <source>
        <dbReference type="EMBL" id="PVV00502.1"/>
    </source>
</evidence>
<organism evidence="2 3">
    <name type="scientific">Smittium megazygosporum</name>
    <dbReference type="NCBI Taxonomy" id="133381"/>
    <lineage>
        <taxon>Eukaryota</taxon>
        <taxon>Fungi</taxon>
        <taxon>Fungi incertae sedis</taxon>
        <taxon>Zoopagomycota</taxon>
        <taxon>Kickxellomycotina</taxon>
        <taxon>Harpellomycetes</taxon>
        <taxon>Harpellales</taxon>
        <taxon>Legeriomycetaceae</taxon>
        <taxon>Smittium</taxon>
    </lineage>
</organism>
<feature type="compositionally biased region" description="Polar residues" evidence="1">
    <location>
        <begin position="177"/>
        <end position="187"/>
    </location>
</feature>
<protein>
    <submittedName>
        <fullName evidence="2">Uncharacterized protein</fullName>
    </submittedName>
</protein>
<reference evidence="2 3" key="1">
    <citation type="journal article" date="2018" name="MBio">
        <title>Comparative Genomics Reveals the Core Gene Toolbox for the Fungus-Insect Symbiosis.</title>
        <authorList>
            <person name="Wang Y."/>
            <person name="Stata M."/>
            <person name="Wang W."/>
            <person name="Stajich J.E."/>
            <person name="White M.M."/>
            <person name="Moncalvo J.M."/>
        </authorList>
    </citation>
    <scope>NUCLEOTIDE SEQUENCE [LARGE SCALE GENOMIC DNA]</scope>
    <source>
        <strain evidence="2 3">SC-DP-2</strain>
    </source>
</reference>
<feature type="region of interest" description="Disordered" evidence="1">
    <location>
        <begin position="217"/>
        <end position="240"/>
    </location>
</feature>
<feature type="region of interest" description="Disordered" evidence="1">
    <location>
        <begin position="1"/>
        <end position="20"/>
    </location>
</feature>
<feature type="compositionally biased region" description="Low complexity" evidence="1">
    <location>
        <begin position="218"/>
        <end position="234"/>
    </location>
</feature>
<accession>A0A2T9Z7H9</accession>
<keyword evidence="3" id="KW-1185">Reference proteome</keyword>
<name>A0A2T9Z7H9_9FUNG</name>
<gene>
    <name evidence="2" type="ORF">BB560_005114</name>
</gene>
<evidence type="ECO:0000313" key="3">
    <source>
        <dbReference type="Proteomes" id="UP000245609"/>
    </source>
</evidence>